<dbReference type="GO" id="GO:0020037">
    <property type="term" value="F:heme binding"/>
    <property type="evidence" value="ECO:0007669"/>
    <property type="project" value="InterPro"/>
</dbReference>
<evidence type="ECO:0000313" key="10">
    <source>
        <dbReference type="EMBL" id="KMK52399.1"/>
    </source>
</evidence>
<evidence type="ECO:0000256" key="6">
    <source>
        <dbReference type="ARBA" id="ARBA00023004"/>
    </source>
</evidence>
<name>A0A0J5PA24_9PAST</name>
<protein>
    <submittedName>
        <fullName evidence="10">Methylamine utilization protein MauG</fullName>
    </submittedName>
</protein>
<keyword evidence="4 8" id="KW-0732">Signal</keyword>
<dbReference type="GO" id="GO:0004130">
    <property type="term" value="F:cytochrome-c peroxidase activity"/>
    <property type="evidence" value="ECO:0007669"/>
    <property type="project" value="TreeGrafter"/>
</dbReference>
<keyword evidence="11" id="KW-1185">Reference proteome</keyword>
<evidence type="ECO:0000256" key="2">
    <source>
        <dbReference type="ARBA" id="ARBA00022617"/>
    </source>
</evidence>
<dbReference type="STRING" id="67855.RO21_00680"/>
<dbReference type="GO" id="GO:0030313">
    <property type="term" value="C:cell envelope"/>
    <property type="evidence" value="ECO:0007669"/>
    <property type="project" value="UniProtKB-SubCell"/>
</dbReference>
<dbReference type="InterPro" id="IPR009056">
    <property type="entry name" value="Cyt_c-like_dom"/>
</dbReference>
<dbReference type="InterPro" id="IPR004852">
    <property type="entry name" value="Di-haem_cyt_c_peroxidsae"/>
</dbReference>
<keyword evidence="3 7" id="KW-0479">Metal-binding</keyword>
<organism evidence="10 11">
    <name type="scientific">Muribacter muris</name>
    <dbReference type="NCBI Taxonomy" id="67855"/>
    <lineage>
        <taxon>Bacteria</taxon>
        <taxon>Pseudomonadati</taxon>
        <taxon>Pseudomonadota</taxon>
        <taxon>Gammaproteobacteria</taxon>
        <taxon>Pasteurellales</taxon>
        <taxon>Pasteurellaceae</taxon>
        <taxon>Muribacter</taxon>
    </lineage>
</organism>
<dbReference type="PROSITE" id="PS51007">
    <property type="entry name" value="CYTC"/>
    <property type="match status" value="1"/>
</dbReference>
<keyword evidence="5" id="KW-0560">Oxidoreductase</keyword>
<dbReference type="InterPro" id="IPR036909">
    <property type="entry name" value="Cyt_c-like_dom_sf"/>
</dbReference>
<dbReference type="Pfam" id="PF03150">
    <property type="entry name" value="CCP_MauG"/>
    <property type="match status" value="1"/>
</dbReference>
<evidence type="ECO:0000259" key="9">
    <source>
        <dbReference type="PROSITE" id="PS51007"/>
    </source>
</evidence>
<dbReference type="SUPFAM" id="SSF46626">
    <property type="entry name" value="Cytochrome c"/>
    <property type="match status" value="2"/>
</dbReference>
<dbReference type="AlphaFoldDB" id="A0A0J5PA24"/>
<evidence type="ECO:0000256" key="1">
    <source>
        <dbReference type="ARBA" id="ARBA00004196"/>
    </source>
</evidence>
<evidence type="ECO:0000313" key="11">
    <source>
        <dbReference type="Proteomes" id="UP000036270"/>
    </source>
</evidence>
<evidence type="ECO:0000256" key="8">
    <source>
        <dbReference type="SAM" id="SignalP"/>
    </source>
</evidence>
<evidence type="ECO:0000256" key="7">
    <source>
        <dbReference type="PROSITE-ProRule" id="PRU00433"/>
    </source>
</evidence>
<dbReference type="EMBL" id="JWIZ01000003">
    <property type="protein sequence ID" value="KMK52399.1"/>
    <property type="molecule type" value="Genomic_DNA"/>
</dbReference>
<gene>
    <name evidence="10" type="ORF">RO21_00680</name>
</gene>
<dbReference type="GO" id="GO:0009055">
    <property type="term" value="F:electron transfer activity"/>
    <property type="evidence" value="ECO:0007669"/>
    <property type="project" value="InterPro"/>
</dbReference>
<evidence type="ECO:0000256" key="3">
    <source>
        <dbReference type="ARBA" id="ARBA00022723"/>
    </source>
</evidence>
<keyword evidence="6 7" id="KW-0408">Iron</keyword>
<comment type="subcellular location">
    <subcellularLocation>
        <location evidence="1">Cell envelope</location>
    </subcellularLocation>
</comment>
<comment type="caution">
    <text evidence="10">The sequence shown here is derived from an EMBL/GenBank/DDBJ whole genome shotgun (WGS) entry which is preliminary data.</text>
</comment>
<dbReference type="InterPro" id="IPR051395">
    <property type="entry name" value="Cytochrome_c_Peroxidase/MauG"/>
</dbReference>
<feature type="domain" description="Cytochrome c" evidence="9">
    <location>
        <begin position="212"/>
        <end position="376"/>
    </location>
</feature>
<dbReference type="Gene3D" id="1.10.760.10">
    <property type="entry name" value="Cytochrome c-like domain"/>
    <property type="match status" value="2"/>
</dbReference>
<proteinExistence type="predicted"/>
<dbReference type="PANTHER" id="PTHR30600:SF10">
    <property type="entry name" value="BLL6722 PROTEIN"/>
    <property type="match status" value="1"/>
</dbReference>
<sequence length="381" mass="42532">MKRGFVCGLLLVALSVGAKESAERVVPAGGIDKALLGQILFFDHRLSFNGTQNCATCHNPDAAFIDTRQNSGQGMVSQGDNPALFGVRNSPTILYARFSPEFHFDPESQSYIGGQFWDGRADNLQKQAGMPPLDPLEMGMPDELSLAKRLLYTPMYVNLLTQHYGEKVWNTVDDVYSAMEDALATFQKESALLAPFDSKYDRSLKGEYRLTPLEAQGKELFFNPEKTHCSRCHLRHSDQPHSQETFTNYHYENIGVPSNPALIKHNGLPADYIDRGLGGNPKAAGDPHQMGKFKVPTLRNVAVTPPYMHNGVFKELKTVLLYLDSFNNPKRKNNPETNQPWAEAEYPPTVAHKMLKAPPLSDAEIEALEAFLKTLTDARYE</sequence>
<dbReference type="RefSeq" id="WP_047975875.1">
    <property type="nucleotide sequence ID" value="NZ_JWIZ01000003.1"/>
</dbReference>
<dbReference type="PANTHER" id="PTHR30600">
    <property type="entry name" value="CYTOCHROME C PEROXIDASE-RELATED"/>
    <property type="match status" value="1"/>
</dbReference>
<feature type="signal peptide" evidence="8">
    <location>
        <begin position="1"/>
        <end position="18"/>
    </location>
</feature>
<dbReference type="Proteomes" id="UP000036270">
    <property type="component" value="Unassembled WGS sequence"/>
</dbReference>
<accession>A0A0J5PA24</accession>
<reference evidence="10 11" key="1">
    <citation type="submission" date="2014-12" db="EMBL/GenBank/DDBJ databases">
        <title>Reclassification of Actinobacillus muris as Muribacter muris.</title>
        <authorList>
            <person name="Christensen H."/>
            <person name="Nicklas W."/>
            <person name="Bisgaard M."/>
        </authorList>
    </citation>
    <scope>NUCLEOTIDE SEQUENCE [LARGE SCALE GENOMIC DNA]</scope>
    <source>
        <strain evidence="10 11">Ackerman80-443D</strain>
    </source>
</reference>
<dbReference type="GO" id="GO:0046872">
    <property type="term" value="F:metal ion binding"/>
    <property type="evidence" value="ECO:0007669"/>
    <property type="project" value="UniProtKB-KW"/>
</dbReference>
<evidence type="ECO:0000256" key="5">
    <source>
        <dbReference type="ARBA" id="ARBA00023002"/>
    </source>
</evidence>
<keyword evidence="2 7" id="KW-0349">Heme</keyword>
<dbReference type="PATRIC" id="fig|67855.3.peg.996"/>
<feature type="chain" id="PRO_5005262878" evidence="8">
    <location>
        <begin position="19"/>
        <end position="381"/>
    </location>
</feature>
<evidence type="ECO:0000256" key="4">
    <source>
        <dbReference type="ARBA" id="ARBA00022729"/>
    </source>
</evidence>